<dbReference type="InterPro" id="IPR002893">
    <property type="entry name" value="Znf_MYND"/>
</dbReference>
<keyword evidence="8" id="KW-0862">Zinc</keyword>
<evidence type="ECO:0000256" key="1">
    <source>
        <dbReference type="ARBA" id="ARBA00004141"/>
    </source>
</evidence>
<feature type="transmembrane region" description="Helical" evidence="14">
    <location>
        <begin position="658"/>
        <end position="679"/>
    </location>
</feature>
<dbReference type="CDD" id="cd18604">
    <property type="entry name" value="ABC_6TM_VMR1_D2_like"/>
    <property type="match status" value="1"/>
</dbReference>
<comment type="subcellular location">
    <subcellularLocation>
        <location evidence="1">Membrane</location>
        <topology evidence="1">Multi-pass membrane protein</topology>
    </subcellularLocation>
</comment>
<keyword evidence="19" id="KW-1185">Reference proteome</keyword>
<evidence type="ECO:0000256" key="7">
    <source>
        <dbReference type="ARBA" id="ARBA00022771"/>
    </source>
</evidence>
<feature type="transmembrane region" description="Helical" evidence="14">
    <location>
        <begin position="1566"/>
        <end position="1592"/>
    </location>
</feature>
<organism evidence="18 19">
    <name type="scientific">Athelia psychrophila</name>
    <dbReference type="NCBI Taxonomy" id="1759441"/>
    <lineage>
        <taxon>Eukaryota</taxon>
        <taxon>Fungi</taxon>
        <taxon>Dikarya</taxon>
        <taxon>Basidiomycota</taxon>
        <taxon>Agaricomycotina</taxon>
        <taxon>Agaricomycetes</taxon>
        <taxon>Agaricomycetidae</taxon>
        <taxon>Atheliales</taxon>
        <taxon>Atheliaceae</taxon>
        <taxon>Athelia</taxon>
    </lineage>
</organism>
<dbReference type="Pfam" id="PF01753">
    <property type="entry name" value="zf-MYND"/>
    <property type="match status" value="1"/>
</dbReference>
<dbReference type="PROSITE" id="PS01360">
    <property type="entry name" value="ZF_MYND_1"/>
    <property type="match status" value="1"/>
</dbReference>
<feature type="transmembrane region" description="Helical" evidence="14">
    <location>
        <begin position="1051"/>
        <end position="1070"/>
    </location>
</feature>
<reference evidence="18 19" key="1">
    <citation type="journal article" date="2016" name="Mol. Biol. Evol.">
        <title>Comparative Genomics of Early-Diverging Mushroom-Forming Fungi Provides Insights into the Origins of Lignocellulose Decay Capabilities.</title>
        <authorList>
            <person name="Nagy L.G."/>
            <person name="Riley R."/>
            <person name="Tritt A."/>
            <person name="Adam C."/>
            <person name="Daum C."/>
            <person name="Floudas D."/>
            <person name="Sun H."/>
            <person name="Yadav J.S."/>
            <person name="Pangilinan J."/>
            <person name="Larsson K.H."/>
            <person name="Matsuura K."/>
            <person name="Barry K."/>
            <person name="Labutti K."/>
            <person name="Kuo R."/>
            <person name="Ohm R.A."/>
            <person name="Bhattacharya S.S."/>
            <person name="Shirouzu T."/>
            <person name="Yoshinaga Y."/>
            <person name="Martin F.M."/>
            <person name="Grigoriev I.V."/>
            <person name="Hibbett D.S."/>
        </authorList>
    </citation>
    <scope>NUCLEOTIDE SEQUENCE [LARGE SCALE GENOMIC DNA]</scope>
    <source>
        <strain evidence="18 19">CBS 109695</strain>
    </source>
</reference>
<dbReference type="InterPro" id="IPR036640">
    <property type="entry name" value="ABC1_TM_sf"/>
</dbReference>
<dbReference type="PROSITE" id="PS50865">
    <property type="entry name" value="ZF_MYND_2"/>
    <property type="match status" value="1"/>
</dbReference>
<dbReference type="Gene3D" id="1.20.1560.10">
    <property type="entry name" value="ABC transporter type 1, transmembrane domain"/>
    <property type="match status" value="2"/>
</dbReference>
<feature type="transmembrane region" description="Helical" evidence="14">
    <location>
        <begin position="1642"/>
        <end position="1664"/>
    </location>
</feature>
<feature type="domain" description="MYND-type" evidence="15">
    <location>
        <begin position="429"/>
        <end position="474"/>
    </location>
</feature>
<dbReference type="SUPFAM" id="SSF144232">
    <property type="entry name" value="HIT/MYND zinc finger-like"/>
    <property type="match status" value="1"/>
</dbReference>
<evidence type="ECO:0000256" key="11">
    <source>
        <dbReference type="ARBA" id="ARBA00023136"/>
    </source>
</evidence>
<evidence type="ECO:0000256" key="10">
    <source>
        <dbReference type="ARBA" id="ARBA00022989"/>
    </source>
</evidence>
<feature type="transmembrane region" description="Helical" evidence="14">
    <location>
        <begin position="630"/>
        <end position="651"/>
    </location>
</feature>
<keyword evidence="2" id="KW-0813">Transport</keyword>
<dbReference type="Gene3D" id="3.40.50.300">
    <property type="entry name" value="P-loop containing nucleotide triphosphate hydrolases"/>
    <property type="match status" value="2"/>
</dbReference>
<dbReference type="EMBL" id="KV417679">
    <property type="protein sequence ID" value="KZP10497.1"/>
    <property type="molecule type" value="Genomic_DNA"/>
</dbReference>
<evidence type="ECO:0000256" key="14">
    <source>
        <dbReference type="SAM" id="Phobius"/>
    </source>
</evidence>
<keyword evidence="5" id="KW-0677">Repeat</keyword>
<keyword evidence="9" id="KW-0067">ATP-binding</keyword>
<dbReference type="InterPro" id="IPR050173">
    <property type="entry name" value="ABC_transporter_C-like"/>
</dbReference>
<evidence type="ECO:0000313" key="19">
    <source>
        <dbReference type="Proteomes" id="UP000076532"/>
    </source>
</evidence>
<dbReference type="GO" id="GO:0016020">
    <property type="term" value="C:membrane"/>
    <property type="evidence" value="ECO:0007669"/>
    <property type="project" value="UniProtKB-SubCell"/>
</dbReference>
<evidence type="ECO:0000259" key="17">
    <source>
        <dbReference type="PROSITE" id="PS50929"/>
    </source>
</evidence>
<dbReference type="PROSITE" id="PS00211">
    <property type="entry name" value="ABC_TRANSPORTER_1"/>
    <property type="match status" value="1"/>
</dbReference>
<dbReference type="InterPro" id="IPR011527">
    <property type="entry name" value="ABC1_TM_dom"/>
</dbReference>
<evidence type="ECO:0000256" key="12">
    <source>
        <dbReference type="PROSITE-ProRule" id="PRU00134"/>
    </source>
</evidence>
<dbReference type="PROSITE" id="PS50893">
    <property type="entry name" value="ABC_TRANSPORTER_2"/>
    <property type="match status" value="2"/>
</dbReference>
<dbReference type="SMART" id="SM00382">
    <property type="entry name" value="AAA"/>
    <property type="match status" value="2"/>
</dbReference>
<keyword evidence="4" id="KW-0479">Metal-binding</keyword>
<dbReference type="SUPFAM" id="SSF52540">
    <property type="entry name" value="P-loop containing nucleoside triphosphate hydrolases"/>
    <property type="match status" value="2"/>
</dbReference>
<feature type="transmembrane region" description="Helical" evidence="14">
    <location>
        <begin position="1026"/>
        <end position="1045"/>
    </location>
</feature>
<dbReference type="PANTHER" id="PTHR24223:SF356">
    <property type="entry name" value="ATP-BINDING CASSETTE TRANSPORTER ABC4"/>
    <property type="match status" value="1"/>
</dbReference>
<keyword evidence="3 14" id="KW-0812">Transmembrane</keyword>
<feature type="transmembrane region" description="Helical" evidence="14">
    <location>
        <begin position="755"/>
        <end position="774"/>
    </location>
</feature>
<keyword evidence="11 14" id="KW-0472">Membrane</keyword>
<name>A0A165ZEA8_9AGAM</name>
<dbReference type="SUPFAM" id="SSF90123">
    <property type="entry name" value="ABC transporter transmembrane region"/>
    <property type="match status" value="2"/>
</dbReference>
<feature type="transmembrane region" description="Helical" evidence="14">
    <location>
        <begin position="717"/>
        <end position="735"/>
    </location>
</feature>
<dbReference type="Gene3D" id="6.10.140.2220">
    <property type="match status" value="1"/>
</dbReference>
<evidence type="ECO:0000313" key="18">
    <source>
        <dbReference type="EMBL" id="KZP10497.1"/>
    </source>
</evidence>
<feature type="region of interest" description="Disordered" evidence="13">
    <location>
        <begin position="963"/>
        <end position="1004"/>
    </location>
</feature>
<dbReference type="Pfam" id="PF00005">
    <property type="entry name" value="ABC_tran"/>
    <property type="match status" value="2"/>
</dbReference>
<evidence type="ECO:0000256" key="6">
    <source>
        <dbReference type="ARBA" id="ARBA00022741"/>
    </source>
</evidence>
<dbReference type="CDD" id="cd03244">
    <property type="entry name" value="ABCC_MRP_domain2"/>
    <property type="match status" value="1"/>
</dbReference>
<dbReference type="GO" id="GO:0005524">
    <property type="term" value="F:ATP binding"/>
    <property type="evidence" value="ECO:0007669"/>
    <property type="project" value="UniProtKB-KW"/>
</dbReference>
<dbReference type="FunFam" id="1.20.1560.10:FF:000013">
    <property type="entry name" value="ABC transporter C family member 2"/>
    <property type="match status" value="1"/>
</dbReference>
<evidence type="ECO:0008006" key="20">
    <source>
        <dbReference type="Google" id="ProtNLM"/>
    </source>
</evidence>
<feature type="domain" description="ABC transporter" evidence="16">
    <location>
        <begin position="1844"/>
        <end position="2085"/>
    </location>
</feature>
<feature type="domain" description="ABC transmembrane type-1" evidence="17">
    <location>
        <begin position="873"/>
        <end position="1193"/>
    </location>
</feature>
<evidence type="ECO:0000256" key="2">
    <source>
        <dbReference type="ARBA" id="ARBA00022448"/>
    </source>
</evidence>
<dbReference type="OrthoDB" id="6500128at2759"/>
<dbReference type="STRING" id="436010.A0A165ZEA8"/>
<dbReference type="PANTHER" id="PTHR24223">
    <property type="entry name" value="ATP-BINDING CASSETTE SUB-FAMILY C"/>
    <property type="match status" value="1"/>
</dbReference>
<feature type="domain" description="ABC transmembrane type-1" evidence="17">
    <location>
        <begin position="1534"/>
        <end position="1792"/>
    </location>
</feature>
<dbReference type="FunFam" id="3.40.50.300:FF:000838">
    <property type="entry name" value="ABC multidrug transporter (Eurofung)"/>
    <property type="match status" value="1"/>
</dbReference>
<dbReference type="Proteomes" id="UP000076532">
    <property type="component" value="Unassembled WGS sequence"/>
</dbReference>
<evidence type="ECO:0000259" key="16">
    <source>
        <dbReference type="PROSITE" id="PS50893"/>
    </source>
</evidence>
<proteinExistence type="predicted"/>
<dbReference type="InterPro" id="IPR017871">
    <property type="entry name" value="ABC_transporter-like_CS"/>
</dbReference>
<evidence type="ECO:0000256" key="8">
    <source>
        <dbReference type="ARBA" id="ARBA00022833"/>
    </source>
</evidence>
<evidence type="ECO:0000256" key="3">
    <source>
        <dbReference type="ARBA" id="ARBA00022692"/>
    </source>
</evidence>
<keyword evidence="10 14" id="KW-1133">Transmembrane helix</keyword>
<evidence type="ECO:0000256" key="5">
    <source>
        <dbReference type="ARBA" id="ARBA00022737"/>
    </source>
</evidence>
<dbReference type="PROSITE" id="PS50929">
    <property type="entry name" value="ABC_TM1F"/>
    <property type="match status" value="2"/>
</dbReference>
<gene>
    <name evidence="18" type="ORF">FIBSPDRAFT_963101</name>
</gene>
<dbReference type="GO" id="GO:0008270">
    <property type="term" value="F:zinc ion binding"/>
    <property type="evidence" value="ECO:0007669"/>
    <property type="project" value="UniProtKB-KW"/>
</dbReference>
<dbReference type="InterPro" id="IPR027417">
    <property type="entry name" value="P-loop_NTPase"/>
</dbReference>
<dbReference type="GO" id="GO:0016887">
    <property type="term" value="F:ATP hydrolysis activity"/>
    <property type="evidence" value="ECO:0007669"/>
    <property type="project" value="InterPro"/>
</dbReference>
<keyword evidence="7 12" id="KW-0863">Zinc-finger</keyword>
<evidence type="ECO:0000256" key="9">
    <source>
        <dbReference type="ARBA" id="ARBA00022840"/>
    </source>
</evidence>
<evidence type="ECO:0000259" key="15">
    <source>
        <dbReference type="PROSITE" id="PS50865"/>
    </source>
</evidence>
<keyword evidence="6" id="KW-0547">Nucleotide-binding</keyword>
<feature type="transmembrane region" description="Helical" evidence="14">
    <location>
        <begin position="1523"/>
        <end position="1546"/>
    </location>
</feature>
<dbReference type="GO" id="GO:0140359">
    <property type="term" value="F:ABC-type transporter activity"/>
    <property type="evidence" value="ECO:0007669"/>
    <property type="project" value="InterPro"/>
</dbReference>
<evidence type="ECO:0000256" key="4">
    <source>
        <dbReference type="ARBA" id="ARBA00022723"/>
    </source>
</evidence>
<accession>A0A165ZEA8</accession>
<sequence length="2100" mass="232233">MSQASERSPWVTIATGSDISQKEQLRKLAQRVGKSPNPPIEELGAALQTHLCAKAPPINKPDPSVQDKRAVELALCAFDVVTCTDFQKHFIRDIAELDLCFLKLWPGIWRWLQFLDDECCQRDRYGHLLKTQALMAIIWTVANMASSITLRREVTSTPGVIAMITRYWIDTGRYPDAEMAFVAVGSPQPFTTTLNLLLDPLDLALQSQISASNGLPELIATAGSAEVVATHAIEHLNTVLAEEPPHFNTIYHHICLMKVFSSHASSKLVIVMLDQGASPLMVKTLLWLTEQSATGFAEERFLRCVEMCFRALAEAMMAINGRLWACQSVDAGMLPAILKSAPLLAQSPEIVCRVCSTLLFNMLCQYLVYRSVVRSAAKAIRRVERLKLDDSLGGPIWDAWTVFKRLSQERIQISQERIALKEDPSKANATFCSRLNCLASIDPDELLRCSGCWQTFYCDSACQRMDWKAHKSECRETQQLLRDGIQVAMSPADSKFIGDIVEKDIRRNNDSSLEKLLMALKASPTKRRTPSEFFFCADYTTVPVNIKVIPVTDVHDDDLWDALADRALQSDVKLMIRSQGEQYDNADAWSSRRRGTDLILNKTISSINSSINFSSRSPTLTTTEGMVNSLALPPLLAVASAVLVALHLLFLSEASTPAAVFAFDFVQLAGCLALLGISIVVVLKEGYRDDLYLSMTFAYAAALALISTLGKSKSKTVASTHLVSLLLATFVVYVYRDVWPLATFTKTPEDASEGPLLWVKISLLGITSVVIPLVKPRLYVPADPLNLASAPNAEQTASILSFAFYSFLDPIIYLANQLSHLSYDQLPPLADYDEAHNLANKSFPTLDPLLNRKKRHIFWGLFSFYRYEFAGQALAMVIQVFANISTPIALNELLKYIEDSAEKSVVRPWVWIGVLFLAPTVASLATQWSEFLGTRTLVRTEGIITQLVFEHALRVRMKADSDSGEFTAAPTPETASLAGEDGGAAAKTPDMLAEGKTPESQGSNLTGRISTLVTADLGNITAARKFLTLVVQFPIQIALCIWFVYTLLGWSAFVGFVVLIAGMPLPGYLAKSINTVQEEKMKKIDARVQTVTETLNALRMIKLFGWETKIKDQLREKRDAELVWTRKAQIIKILNGNVTFIIPLIQMIATYTTYTLIMHQDLSASLVFSSIAAFDMLRNQLWDMLNEVPTVIQGRVSLNRVNDFLNNTELLDAFSGSEDPLERPLEESSFRHDVIGFRDARFTWSGANPGIMTPSRRQFTLQIDGELTFHRGGLNMVVGPTGSGKTSLLMALLGEMHFSPSTPESAFNLPRECGVAYAAQESWVQNETIKDNILFGAPYEEVRYKKERDLDLFDAGDATEVGERGLTLSGGQKARITLARAIYSSADILLLDDVLAALDVHTSKWIVTKCFAGDLMKGRTTILITHNVALVSPIARFVVSLGLDGRIVSQGTFSDVLATDRNLALEMASELATSKIPEDAVQLEANPKQQEGKLIAAEEIAQGRVGWQAFSDFLTTLSGKHAILFWICFLGNIFLTHILDAFGPWWMGQWAVQYETHRANEISVPYYLSVYAGSLVVDALVFSAAMLTFLYATLRVSRIMHEDLIGSVLGATLRWLDETPVSRVISRTTNDIRAVDEVVTRYFHYVCDLSLSIIVSLAIILIFAPMFIPPSIVVALIGVWVGQVYIRTIMSVKREMSNARSPVLAHFGASVAGLVSIRAFGVESSVKLESMGRINKYTRTARLFHNLNCWLELRIDALGSFFIAGLAIYLVYGDKGTSAGNIGFLLSTASHFNYRLLHWVKCVNEFEISSNSLERIREFVVIKQEPASTVEGRPPAYWPASGDLRVENLSARYSTTGPKVLHDISFHIKSGERIGVVGRTGSGKSSLTLALLRCILTEGNMIYDGLSIQSINLDALRSSITIIPQVPELLTGTLRHNLDPFNQYDDSTLNDGLRSAGLYSLQNASDMVEGNSDITLDSIISNGGGNLSVGQRQILALARAIVRGSKLLILDEATSAIDYETDKVIQASLRNKLSADVTLITVAHRLQTIMDADRIMVLDAGRIVEFASPEELLRNERGHLRALIDESKDRDALLALVKHD</sequence>
<evidence type="ECO:0000256" key="13">
    <source>
        <dbReference type="SAM" id="MobiDB-lite"/>
    </source>
</evidence>
<feature type="domain" description="ABC transporter" evidence="16">
    <location>
        <begin position="1235"/>
        <end position="1469"/>
    </location>
</feature>
<dbReference type="CDD" id="cd18596">
    <property type="entry name" value="ABC_6TM_VMR1_D1_like"/>
    <property type="match status" value="1"/>
</dbReference>
<protein>
    <recommendedName>
        <fullName evidence="20">P-loop containing nucleoside triphosphate hydrolase protein</fullName>
    </recommendedName>
</protein>
<feature type="transmembrane region" description="Helical" evidence="14">
    <location>
        <begin position="691"/>
        <end position="710"/>
    </location>
</feature>
<dbReference type="Pfam" id="PF00664">
    <property type="entry name" value="ABC_membrane"/>
    <property type="match status" value="2"/>
</dbReference>
<dbReference type="InterPro" id="IPR003593">
    <property type="entry name" value="AAA+_ATPase"/>
</dbReference>
<feature type="transmembrane region" description="Helical" evidence="14">
    <location>
        <begin position="1702"/>
        <end position="1721"/>
    </location>
</feature>
<dbReference type="InterPro" id="IPR003439">
    <property type="entry name" value="ABC_transporter-like_ATP-bd"/>
</dbReference>